<reference evidence="1" key="1">
    <citation type="submission" date="2023-04" db="EMBL/GenBank/DDBJ databases">
        <title>A chromosome-level genome assembly of the parasitoid wasp Eretmocerus hayati.</title>
        <authorList>
            <person name="Zhong Y."/>
            <person name="Liu S."/>
            <person name="Liu Y."/>
        </authorList>
    </citation>
    <scope>NUCLEOTIDE SEQUENCE</scope>
    <source>
        <strain evidence="1">ZJU_SS_LIU_2023</strain>
    </source>
</reference>
<comment type="caution">
    <text evidence="1">The sequence shown here is derived from an EMBL/GenBank/DDBJ whole genome shotgun (WGS) entry which is preliminary data.</text>
</comment>
<proteinExistence type="predicted"/>
<evidence type="ECO:0000313" key="2">
    <source>
        <dbReference type="Proteomes" id="UP001239111"/>
    </source>
</evidence>
<organism evidence="1 2">
    <name type="scientific">Eretmocerus hayati</name>
    <dbReference type="NCBI Taxonomy" id="131215"/>
    <lineage>
        <taxon>Eukaryota</taxon>
        <taxon>Metazoa</taxon>
        <taxon>Ecdysozoa</taxon>
        <taxon>Arthropoda</taxon>
        <taxon>Hexapoda</taxon>
        <taxon>Insecta</taxon>
        <taxon>Pterygota</taxon>
        <taxon>Neoptera</taxon>
        <taxon>Endopterygota</taxon>
        <taxon>Hymenoptera</taxon>
        <taxon>Apocrita</taxon>
        <taxon>Proctotrupomorpha</taxon>
        <taxon>Chalcidoidea</taxon>
        <taxon>Aphelinidae</taxon>
        <taxon>Aphelininae</taxon>
        <taxon>Eretmocerus</taxon>
    </lineage>
</organism>
<name>A0ACC2NYC6_9HYME</name>
<keyword evidence="2" id="KW-1185">Reference proteome</keyword>
<protein>
    <submittedName>
        <fullName evidence="1">Uncharacterized protein</fullName>
    </submittedName>
</protein>
<accession>A0ACC2NYC6</accession>
<sequence length="497" mass="56369">MSLLPELVGNPENMVRLGEESDQNSGFFESMRGIKESSTKIHVDHNELSGMKDLLEKDTNITRQHLDHYRRHAEAILVDNSIANPLFGIHQTVRNIFEDFTGQRQGHLQNSKFAYMCITHLSPLQAVERLLEYVNWTSHLYNEAIAMSQYILRQLDVRNHSIELQVFSKSFTRLCNEYNTPDLFKCSDATGQVTECPGTKANTICSISRPCRGKLHDCRALDDPTADVCISDFAEDRRYQYYRTSLMRSRTNLNYGKCHKRGLNKTERWEYLDLTFIALTRRGEICFSCDCTCEEGEYFINLAPLYSDVLSNKVITGAKFVLRGNVLELQIQQGKLLPDGAIDNVTSSFEPQKEILQKVSWNGAKRFLLSRKVLRPGRVLSGLQLDYGMANDFDERGSYIFLRILSSEYDDKNGRIDEKKPLVEALPAFSRTKCVVRDLTSPAKLGAAGQEFIRSDARVTLGTSNGVDGGDDWAGYIGIELHIYDTCKFTVGDPDAK</sequence>
<gene>
    <name evidence="1" type="ORF">QAD02_005812</name>
</gene>
<dbReference type="Proteomes" id="UP001239111">
    <property type="component" value="Chromosome 3"/>
</dbReference>
<evidence type="ECO:0000313" key="1">
    <source>
        <dbReference type="EMBL" id="KAJ8674550.1"/>
    </source>
</evidence>
<dbReference type="EMBL" id="CM056743">
    <property type="protein sequence ID" value="KAJ8674550.1"/>
    <property type="molecule type" value="Genomic_DNA"/>
</dbReference>